<dbReference type="AlphaFoldDB" id="A0A179F5D9"/>
<feature type="region of interest" description="Disordered" evidence="7">
    <location>
        <begin position="494"/>
        <end position="520"/>
    </location>
</feature>
<evidence type="ECO:0000256" key="6">
    <source>
        <dbReference type="ARBA" id="ARBA00023054"/>
    </source>
</evidence>
<sequence length="1022" mass="113642">MATTESESVAAAELETGQNGILTLSFWDSESVLIPGKAIFTLLQPPKVRTGPFSQTFDSPTTVHMPPTTRDIPPVTLTNITHVDVAEFSSYITQFSAIYEQLQRLRESEDGTTKKFYRRNVCTNDSTTDDNHLQPGQQPSVSKRGLASSVSCLSQLEVPSVTGKSSRFARRATQEPPPLSTIPRVYFDKDFHLQNPRTFDVVSERSEVVQPMGLETENAAMPRKALATNAILQDKMSWYLDITEMYLISSISVAATAFFAALGSLWELHLEAARSVEQTKALREEIEALDKEISTSGLQIVQKRRRRQNLQPLHDAVLQLKHVVDGVATCKTLVDNGEVEKALETIDSLESIMAGKSDLETPLKIDGRNFPLRDLRAVPALQGVRDDLNKLRNRIGKAFETRFLSFLMGDLRRHSDAVSAEEVLVRWAAASARSRGGRVQKHSVLPSYINSTDGLRSELLEILTGLHRARYLTTAVSAYKEGVLREIANLVRRPLPHSNNDDNDSVMSSSTMTSKSSQQHKSSILGHNLRALGPEDAEELFIGIYMSVTETLRRFSTQVKILLDITSSLSHNSGHRIEFSEMESLTTSTAAKKSSISATLEVEEIHEVIDLQNLLGQAVDIAQEKVAKLLRVRSERITDLSLVWFLRYFSLNLHFVNECELISGRCGTPLNAVINEQIKIFAQQHDKAEQQKLAQGMESDQWYATYVSERDMAELSRILSCTKEDPAEWSNTLKLWVRCADEHNRSDEAADPPLKADGKIRSVSIDEEEFVLPHSAIVCMNGVAHFLQLIVGIPSMTGDIGASLVSYLELFNKRCAQLILGAGARQSAGLKNITSKHLVLASRALGFIATLISHITGFVRRHARSTDVAPTLVHFVELRRLYQEHVDSLHAKIVEIMSRLAASHAKTMRNIDWDDSQTNVHPHMATLAKDTMSLHRILTKTLPEATILRLMDLVFSSYKDQLGTAFRDVDPKTDIGRDSMLRDIEFFQTKLGGIDGCSEAGGYLTAIVKSKLVKGVTMAGTE</sequence>
<keyword evidence="5" id="KW-0333">Golgi apparatus</keyword>
<proteinExistence type="inferred from homology"/>
<dbReference type="Gene3D" id="6.10.250.860">
    <property type="match status" value="1"/>
</dbReference>
<protein>
    <submittedName>
        <fullName evidence="9">GARP complex component</fullName>
    </submittedName>
</protein>
<keyword evidence="6" id="KW-0175">Coiled coil</keyword>
<dbReference type="GO" id="GO:0015031">
    <property type="term" value="P:protein transport"/>
    <property type="evidence" value="ECO:0007669"/>
    <property type="project" value="UniProtKB-KW"/>
</dbReference>
<feature type="compositionally biased region" description="Low complexity" evidence="7">
    <location>
        <begin position="505"/>
        <end position="520"/>
    </location>
</feature>
<dbReference type="RefSeq" id="XP_018138524.1">
    <property type="nucleotide sequence ID" value="XM_018285740.1"/>
</dbReference>
<dbReference type="GO" id="GO:0000938">
    <property type="term" value="C:GARP complex"/>
    <property type="evidence" value="ECO:0007669"/>
    <property type="project" value="InterPro"/>
</dbReference>
<evidence type="ECO:0000256" key="1">
    <source>
        <dbReference type="ARBA" id="ARBA00004601"/>
    </source>
</evidence>
<dbReference type="InterPro" id="IPR012501">
    <property type="entry name" value="Vps54_C"/>
</dbReference>
<evidence type="ECO:0000256" key="5">
    <source>
        <dbReference type="ARBA" id="ARBA00023034"/>
    </source>
</evidence>
<keyword evidence="3" id="KW-0813">Transport</keyword>
<dbReference type="EMBL" id="LSBJ02000008">
    <property type="protein sequence ID" value="OAQ60646.1"/>
    <property type="molecule type" value="Genomic_DNA"/>
</dbReference>
<dbReference type="Proteomes" id="UP000078397">
    <property type="component" value="Unassembled WGS sequence"/>
</dbReference>
<evidence type="ECO:0000259" key="8">
    <source>
        <dbReference type="Pfam" id="PF07928"/>
    </source>
</evidence>
<organism evidence="9 10">
    <name type="scientific">Pochonia chlamydosporia 170</name>
    <dbReference type="NCBI Taxonomy" id="1380566"/>
    <lineage>
        <taxon>Eukaryota</taxon>
        <taxon>Fungi</taxon>
        <taxon>Dikarya</taxon>
        <taxon>Ascomycota</taxon>
        <taxon>Pezizomycotina</taxon>
        <taxon>Sordariomycetes</taxon>
        <taxon>Hypocreomycetidae</taxon>
        <taxon>Hypocreales</taxon>
        <taxon>Clavicipitaceae</taxon>
        <taxon>Pochonia</taxon>
    </lineage>
</organism>
<evidence type="ECO:0000313" key="9">
    <source>
        <dbReference type="EMBL" id="OAQ60646.1"/>
    </source>
</evidence>
<dbReference type="KEGG" id="pchm:VFPPC_06759"/>
<evidence type="ECO:0000313" key="10">
    <source>
        <dbReference type="Proteomes" id="UP000078397"/>
    </source>
</evidence>
<dbReference type="PANTHER" id="PTHR12965">
    <property type="entry name" value="VACUOLAR PROTEIN SORTING 54"/>
    <property type="match status" value="1"/>
</dbReference>
<name>A0A179F5D9_METCM</name>
<evidence type="ECO:0000256" key="4">
    <source>
        <dbReference type="ARBA" id="ARBA00022927"/>
    </source>
</evidence>
<dbReference type="GO" id="GO:0019905">
    <property type="term" value="F:syntaxin binding"/>
    <property type="evidence" value="ECO:0007669"/>
    <property type="project" value="TreeGrafter"/>
</dbReference>
<comment type="caution">
    <text evidence="9">The sequence shown here is derived from an EMBL/GenBank/DDBJ whole genome shotgun (WGS) entry which is preliminary data.</text>
</comment>
<feature type="domain" description="Vacuolar protein sorting-associated protein 54 C-terminal" evidence="8">
    <location>
        <begin position="767"/>
        <end position="898"/>
    </location>
</feature>
<dbReference type="OrthoDB" id="10259024at2759"/>
<evidence type="ECO:0000256" key="7">
    <source>
        <dbReference type="SAM" id="MobiDB-lite"/>
    </source>
</evidence>
<dbReference type="PANTHER" id="PTHR12965:SF0">
    <property type="entry name" value="VACUOLAR PROTEIN SORTING-ASSOCIATED PROTEIN 54"/>
    <property type="match status" value="1"/>
</dbReference>
<dbReference type="GO" id="GO:0042147">
    <property type="term" value="P:retrograde transport, endosome to Golgi"/>
    <property type="evidence" value="ECO:0007669"/>
    <property type="project" value="InterPro"/>
</dbReference>
<evidence type="ECO:0000256" key="2">
    <source>
        <dbReference type="ARBA" id="ARBA00009150"/>
    </source>
</evidence>
<dbReference type="Pfam" id="PF07928">
    <property type="entry name" value="Vps54"/>
    <property type="match status" value="1"/>
</dbReference>
<dbReference type="GO" id="GO:0006896">
    <property type="term" value="P:Golgi to vacuole transport"/>
    <property type="evidence" value="ECO:0007669"/>
    <property type="project" value="TreeGrafter"/>
</dbReference>
<keyword evidence="10" id="KW-1185">Reference proteome</keyword>
<dbReference type="GO" id="GO:0005829">
    <property type="term" value="C:cytosol"/>
    <property type="evidence" value="ECO:0007669"/>
    <property type="project" value="GOC"/>
</dbReference>
<comment type="similarity">
    <text evidence="2">Belongs to the VPS54 family.</text>
</comment>
<feature type="region of interest" description="Disordered" evidence="7">
    <location>
        <begin position="124"/>
        <end position="144"/>
    </location>
</feature>
<accession>A0A179F5D9</accession>
<dbReference type="STRING" id="1380566.A0A179F5D9"/>
<evidence type="ECO:0000256" key="3">
    <source>
        <dbReference type="ARBA" id="ARBA00022448"/>
    </source>
</evidence>
<reference evidence="9 10" key="1">
    <citation type="journal article" date="2016" name="PLoS Pathog.">
        <title>Biosynthesis of antibiotic leucinostatins in bio-control fungus Purpureocillium lilacinum and their inhibition on phytophthora revealed by genome mining.</title>
        <authorList>
            <person name="Wang G."/>
            <person name="Liu Z."/>
            <person name="Lin R."/>
            <person name="Li E."/>
            <person name="Mao Z."/>
            <person name="Ling J."/>
            <person name="Yang Y."/>
            <person name="Yin W.B."/>
            <person name="Xie B."/>
        </authorList>
    </citation>
    <scope>NUCLEOTIDE SEQUENCE [LARGE SCALE GENOMIC DNA]</scope>
    <source>
        <strain evidence="9">170</strain>
    </source>
</reference>
<dbReference type="InterPro" id="IPR039745">
    <property type="entry name" value="Vps54"/>
</dbReference>
<comment type="subcellular location">
    <subcellularLocation>
        <location evidence="1">Golgi apparatus</location>
        <location evidence="1">trans-Golgi network</location>
    </subcellularLocation>
</comment>
<keyword evidence="4" id="KW-0653">Protein transport</keyword>
<gene>
    <name evidence="9" type="ORF">VFPPC_06759</name>
</gene>
<dbReference type="GeneID" id="28849734"/>